<evidence type="ECO:0000256" key="1">
    <source>
        <dbReference type="SAM" id="MobiDB-lite"/>
    </source>
</evidence>
<proteinExistence type="predicted"/>
<feature type="compositionally biased region" description="Low complexity" evidence="1">
    <location>
        <begin position="163"/>
        <end position="173"/>
    </location>
</feature>
<feature type="compositionally biased region" description="Basic and acidic residues" evidence="1">
    <location>
        <begin position="53"/>
        <end position="70"/>
    </location>
</feature>
<evidence type="ECO:0000313" key="4">
    <source>
        <dbReference type="Proteomes" id="UP000244240"/>
    </source>
</evidence>
<evidence type="ECO:0000256" key="2">
    <source>
        <dbReference type="SAM" id="SignalP"/>
    </source>
</evidence>
<organism evidence="3 4">
    <name type="scientific">Melghirimyces profundicolus</name>
    <dbReference type="NCBI Taxonomy" id="1242148"/>
    <lineage>
        <taxon>Bacteria</taxon>
        <taxon>Bacillati</taxon>
        <taxon>Bacillota</taxon>
        <taxon>Bacilli</taxon>
        <taxon>Bacillales</taxon>
        <taxon>Thermoactinomycetaceae</taxon>
        <taxon>Melghirimyces</taxon>
    </lineage>
</organism>
<keyword evidence="2" id="KW-0732">Signal</keyword>
<evidence type="ECO:0000313" key="3">
    <source>
        <dbReference type="EMBL" id="PTX53755.1"/>
    </source>
</evidence>
<feature type="region of interest" description="Disordered" evidence="1">
    <location>
        <begin position="153"/>
        <end position="205"/>
    </location>
</feature>
<accession>A0A2T6BCF3</accession>
<sequence>MKQMVLGAIMVFTGLSLPVAGTFAMKPDDLSSHPTFQPNPPTKTVKVVHVHKVVEENEPEPKPTPKKQEKPTPPSDSDSDASVKAQPKPNPKPEPAPESITDSNLVALDFREGVSVEKQQAFLQKWKGEVVKRLFGGDIVLVKVDPKVLKGFQESSLIERVETNSSELSTSSQDESKEQTEATDSQPKKDPSLTERLQDQLRISR</sequence>
<feature type="chain" id="PRO_5038708810" evidence="2">
    <location>
        <begin position="21"/>
        <end position="205"/>
    </location>
</feature>
<comment type="caution">
    <text evidence="3">The sequence shown here is derived from an EMBL/GenBank/DDBJ whole genome shotgun (WGS) entry which is preliminary data.</text>
</comment>
<protein>
    <submittedName>
        <fullName evidence="3">Uncharacterized protein</fullName>
    </submittedName>
</protein>
<dbReference type="RefSeq" id="WP_108025623.1">
    <property type="nucleotide sequence ID" value="NZ_QBKR01000026.1"/>
</dbReference>
<name>A0A2T6BCF3_9BACL</name>
<dbReference type="EMBL" id="QBKR01000026">
    <property type="protein sequence ID" value="PTX53755.1"/>
    <property type="molecule type" value="Genomic_DNA"/>
</dbReference>
<feature type="compositionally biased region" description="Basic and acidic residues" evidence="1">
    <location>
        <begin position="174"/>
        <end position="199"/>
    </location>
</feature>
<feature type="signal peptide" evidence="2">
    <location>
        <begin position="1"/>
        <end position="20"/>
    </location>
</feature>
<feature type="region of interest" description="Disordered" evidence="1">
    <location>
        <begin position="53"/>
        <end position="104"/>
    </location>
</feature>
<dbReference type="AlphaFoldDB" id="A0A2T6BCF3"/>
<gene>
    <name evidence="3" type="ORF">C8P63_12643</name>
</gene>
<dbReference type="Proteomes" id="UP000244240">
    <property type="component" value="Unassembled WGS sequence"/>
</dbReference>
<reference evidence="3 4" key="1">
    <citation type="submission" date="2018-04" db="EMBL/GenBank/DDBJ databases">
        <title>Genomic Encyclopedia of Archaeal and Bacterial Type Strains, Phase II (KMG-II): from individual species to whole genera.</title>
        <authorList>
            <person name="Goeker M."/>
        </authorList>
    </citation>
    <scope>NUCLEOTIDE SEQUENCE [LARGE SCALE GENOMIC DNA]</scope>
    <source>
        <strain evidence="3 4">DSM 45787</strain>
    </source>
</reference>
<keyword evidence="4" id="KW-1185">Reference proteome</keyword>